<dbReference type="PROSITE" id="PS51257">
    <property type="entry name" value="PROKAR_LIPOPROTEIN"/>
    <property type="match status" value="1"/>
</dbReference>
<evidence type="ECO:0000256" key="7">
    <source>
        <dbReference type="SAM" id="Coils"/>
    </source>
</evidence>
<dbReference type="GO" id="GO:0015031">
    <property type="term" value="P:protein transport"/>
    <property type="evidence" value="ECO:0007669"/>
    <property type="project" value="UniProtKB-KW"/>
</dbReference>
<evidence type="ECO:0000256" key="4">
    <source>
        <dbReference type="ARBA" id="ARBA00022729"/>
    </source>
</evidence>
<dbReference type="GO" id="GO:0043190">
    <property type="term" value="C:ATP-binding cassette (ABC) transporter complex"/>
    <property type="evidence" value="ECO:0007669"/>
    <property type="project" value="InterPro"/>
</dbReference>
<dbReference type="Gene3D" id="3.10.105.10">
    <property type="entry name" value="Dipeptide-binding Protein, Domain 3"/>
    <property type="match status" value="1"/>
</dbReference>
<feature type="domain" description="Solute-binding protein family 5" evidence="9">
    <location>
        <begin position="77"/>
        <end position="519"/>
    </location>
</feature>
<evidence type="ECO:0000313" key="10">
    <source>
        <dbReference type="EMBL" id="KEQ34716.1"/>
    </source>
</evidence>
<dbReference type="PATRIC" id="fig|28037.95.peg.1279"/>
<evidence type="ECO:0000256" key="6">
    <source>
        <dbReference type="ARBA" id="ARBA00022927"/>
    </source>
</evidence>
<keyword evidence="3" id="KW-0813">Transport</keyword>
<evidence type="ECO:0000259" key="9">
    <source>
        <dbReference type="Pfam" id="PF00496"/>
    </source>
</evidence>
<dbReference type="PANTHER" id="PTHR30290:SF10">
    <property type="entry name" value="PERIPLASMIC OLIGOPEPTIDE-BINDING PROTEIN-RELATED"/>
    <property type="match status" value="1"/>
</dbReference>
<protein>
    <submittedName>
        <fullName evidence="10">Bacterial extracellular solute-binding s, 5 Middle family protein</fullName>
    </submittedName>
</protein>
<evidence type="ECO:0000256" key="1">
    <source>
        <dbReference type="ARBA" id="ARBA00004193"/>
    </source>
</evidence>
<evidence type="ECO:0000313" key="11">
    <source>
        <dbReference type="Proteomes" id="UP000028090"/>
    </source>
</evidence>
<keyword evidence="4 8" id="KW-0732">Signal</keyword>
<name>A0A081PVJ3_STRMT</name>
<dbReference type="Gene3D" id="3.90.76.10">
    <property type="entry name" value="Dipeptide-binding Protein, Domain 1"/>
    <property type="match status" value="1"/>
</dbReference>
<feature type="signal peptide" evidence="8">
    <location>
        <begin position="1"/>
        <end position="22"/>
    </location>
</feature>
<dbReference type="InterPro" id="IPR023765">
    <property type="entry name" value="SBP_5_CS"/>
</dbReference>
<dbReference type="Proteomes" id="UP000028090">
    <property type="component" value="Unassembled WGS sequence"/>
</dbReference>
<feature type="coiled-coil region" evidence="7">
    <location>
        <begin position="542"/>
        <end position="569"/>
    </location>
</feature>
<dbReference type="PROSITE" id="PS01040">
    <property type="entry name" value="SBP_BACTERIAL_5"/>
    <property type="match status" value="1"/>
</dbReference>
<comment type="caution">
    <text evidence="10">The sequence shown here is derived from an EMBL/GenBank/DDBJ whole genome shotgun (WGS) entry which is preliminary data.</text>
</comment>
<gene>
    <name evidence="10" type="ORF">SK629_1346</name>
</gene>
<dbReference type="InterPro" id="IPR039424">
    <property type="entry name" value="SBP_5"/>
</dbReference>
<dbReference type="GO" id="GO:0015833">
    <property type="term" value="P:peptide transport"/>
    <property type="evidence" value="ECO:0007669"/>
    <property type="project" value="UniProtKB-KW"/>
</dbReference>
<evidence type="ECO:0000256" key="5">
    <source>
        <dbReference type="ARBA" id="ARBA00022856"/>
    </source>
</evidence>
<proteinExistence type="inferred from homology"/>
<evidence type="ECO:0000256" key="8">
    <source>
        <dbReference type="SAM" id="SignalP"/>
    </source>
</evidence>
<dbReference type="InterPro" id="IPR000914">
    <property type="entry name" value="SBP_5_dom"/>
</dbReference>
<dbReference type="OrthoDB" id="403896at2"/>
<dbReference type="RefSeq" id="WP_042901129.1">
    <property type="nucleotide sequence ID" value="NZ_JPFU01000013.1"/>
</dbReference>
<dbReference type="GO" id="GO:0042597">
    <property type="term" value="C:periplasmic space"/>
    <property type="evidence" value="ECO:0007669"/>
    <property type="project" value="UniProtKB-ARBA"/>
</dbReference>
<comment type="similarity">
    <text evidence="2">Belongs to the bacterial solute-binding protein 5 family.</text>
</comment>
<dbReference type="Pfam" id="PF00496">
    <property type="entry name" value="SBP_bac_5"/>
    <property type="match status" value="1"/>
</dbReference>
<keyword evidence="6" id="KW-0653">Protein transport</keyword>
<keyword evidence="5" id="KW-0571">Peptide transport</keyword>
<accession>A0A081PVJ3</accession>
<dbReference type="InterPro" id="IPR030678">
    <property type="entry name" value="Peptide/Ni-bd"/>
</dbReference>
<evidence type="ECO:0000256" key="3">
    <source>
        <dbReference type="ARBA" id="ARBA00022448"/>
    </source>
</evidence>
<sequence>MKSKKWLLTAGVVLSTTAFLVACGKADKEADAPTTFSYVYAVDPASLDYSIATRTSTTDVIGNVIDGLMENDQYGNVIPSLAEDWSVSKDGLTYTYKLRKGVKWYTSEGEEYAEVTAHDFVTGLKHVADGKSDGVSLIQNSIKGLDAYMTGETNDFSTVGVRALDDYTVEYTLNKPESFWNSKVTTATMLPVNEEFLKASGKDYGAVTPAGILYNGPYFLKTLTSKSLIEYEKNPNYWDKEKVKIEKIKLTYYDGSDQESLIRSFSSGSYTTARLFPSSSNFASTLEQYGDKITYSPQDSSSYYFTFNVNRQSYNKTAKTSEEQKTSTKEAMLNKDFRQAINFAFNRHSYAAQLNGEDGADKIIRNSLVPDNFVQAGGKNFGQIAQAELVNYGDQWKGVELVDGKDSIYNPDKAKAAFEKAKKDLESKGVTFPIHLDVPVEQTDTIAVQQSNSFKQSIESTLGAENVVIDVLQMTDNEKETITSQARVPSQKDYDLNSTGWAPSYQDPASYLTIMDPKSGSAMKHLGITKGKDKDVVAKIGLDQYKKLLDDADSETTNLEERYEKYAKAQAWLTDSSLLMPTASSGGSPVVSNVVPFSKPYSQVGIKGDPYIFKGMKLQKDIVTTKEYEEALKKWQKEKLESNGKYQKELEKHIK</sequence>
<dbReference type="Gene3D" id="3.40.190.10">
    <property type="entry name" value="Periplasmic binding protein-like II"/>
    <property type="match status" value="1"/>
</dbReference>
<comment type="subcellular location">
    <subcellularLocation>
        <location evidence="1">Cell membrane</location>
        <topology evidence="1">Lipid-anchor</topology>
    </subcellularLocation>
</comment>
<dbReference type="GO" id="GO:1904680">
    <property type="term" value="F:peptide transmembrane transporter activity"/>
    <property type="evidence" value="ECO:0007669"/>
    <property type="project" value="TreeGrafter"/>
</dbReference>
<organism evidence="10 11">
    <name type="scientific">Streptococcus mitis</name>
    <dbReference type="NCBI Taxonomy" id="28037"/>
    <lineage>
        <taxon>Bacteria</taxon>
        <taxon>Bacillati</taxon>
        <taxon>Bacillota</taxon>
        <taxon>Bacilli</taxon>
        <taxon>Lactobacillales</taxon>
        <taxon>Streptococcaceae</taxon>
        <taxon>Streptococcus</taxon>
        <taxon>Streptococcus mitis group</taxon>
    </lineage>
</organism>
<dbReference type="EMBL" id="JPFU01000013">
    <property type="protein sequence ID" value="KEQ34716.1"/>
    <property type="molecule type" value="Genomic_DNA"/>
</dbReference>
<dbReference type="PANTHER" id="PTHR30290">
    <property type="entry name" value="PERIPLASMIC BINDING COMPONENT OF ABC TRANSPORTER"/>
    <property type="match status" value="1"/>
</dbReference>
<dbReference type="PIRSF" id="PIRSF002741">
    <property type="entry name" value="MppA"/>
    <property type="match status" value="1"/>
</dbReference>
<feature type="chain" id="PRO_5038419692" evidence="8">
    <location>
        <begin position="23"/>
        <end position="655"/>
    </location>
</feature>
<dbReference type="AlphaFoldDB" id="A0A081PVJ3"/>
<evidence type="ECO:0000256" key="2">
    <source>
        <dbReference type="ARBA" id="ARBA00005695"/>
    </source>
</evidence>
<dbReference type="CDD" id="cd08504">
    <property type="entry name" value="PBP2_OppA"/>
    <property type="match status" value="1"/>
</dbReference>
<keyword evidence="7" id="KW-0175">Coiled coil</keyword>
<reference evidence="10 11" key="1">
    <citation type="submission" date="2014-05" db="EMBL/GenBank/DDBJ databases">
        <authorList>
            <person name="Daugherty S.C."/>
            <person name="Tallon L.J."/>
            <person name="Sadzewicz L."/>
            <person name="Kilian M."/>
            <person name="Tettelin H."/>
        </authorList>
    </citation>
    <scope>NUCLEOTIDE SEQUENCE [LARGE SCALE GENOMIC DNA]</scope>
    <source>
        <strain evidence="10 11">SK629</strain>
    </source>
</reference>
<dbReference type="SUPFAM" id="SSF53850">
    <property type="entry name" value="Periplasmic binding protein-like II"/>
    <property type="match status" value="1"/>
</dbReference>